<dbReference type="EMBL" id="PXOG01000012">
    <property type="protein sequence ID" value="RGP81230.1"/>
    <property type="molecule type" value="Genomic_DNA"/>
</dbReference>
<dbReference type="InterPro" id="IPR029476">
    <property type="entry name" value="DNase_NucA_NucB"/>
</dbReference>
<dbReference type="Pfam" id="PF14040">
    <property type="entry name" value="DNase_NucA_NucB"/>
    <property type="match status" value="1"/>
</dbReference>
<sequence>MHSSTVILFASLLTGVVAPPPEHFLNFVCTGTDSDDIPDVCNNMCYGTYVQAPALLSSRWQDDQPRNLFWDYRANKDLGATCKKLPTKLYWDQPDDSTRGKRSRNAGCGTTNKCGSGEQCDEYPFASTSNADEVKAVSRCVPSGQNNRQGQVLRQFYNSQGSFDEVGLGGKKGDFTIGFGNPGDSPYCSPNTDCVNDGHQYTRDGLARRSHVIKRKDKSNGYYKLKSGGTFFAPGGAKPGDLVFTPRYYNQTLAREFARKHTFDPKRGLEQYEYMMGNMYTDRDEVVGPIEN</sequence>
<proteinExistence type="predicted"/>
<feature type="signal peptide" evidence="1">
    <location>
        <begin position="1"/>
        <end position="18"/>
    </location>
</feature>
<protein>
    <submittedName>
        <fullName evidence="3">Deoxyribonuclease nuca nucb domain-containing</fullName>
    </submittedName>
</protein>
<organism evidence="3 4">
    <name type="scientific">Fusarium longipes</name>
    <dbReference type="NCBI Taxonomy" id="694270"/>
    <lineage>
        <taxon>Eukaryota</taxon>
        <taxon>Fungi</taxon>
        <taxon>Dikarya</taxon>
        <taxon>Ascomycota</taxon>
        <taxon>Pezizomycotina</taxon>
        <taxon>Sordariomycetes</taxon>
        <taxon>Hypocreomycetidae</taxon>
        <taxon>Hypocreales</taxon>
        <taxon>Nectriaceae</taxon>
        <taxon>Fusarium</taxon>
    </lineage>
</organism>
<evidence type="ECO:0000256" key="1">
    <source>
        <dbReference type="SAM" id="SignalP"/>
    </source>
</evidence>
<keyword evidence="4" id="KW-1185">Reference proteome</keyword>
<keyword evidence="1" id="KW-0732">Signal</keyword>
<dbReference type="STRING" id="694270.A0A395T927"/>
<feature type="domain" description="Deoxyribonuclease NucA/NucB" evidence="2">
    <location>
        <begin position="86"/>
        <end position="160"/>
    </location>
</feature>
<feature type="chain" id="PRO_5017230084" evidence="1">
    <location>
        <begin position="19"/>
        <end position="292"/>
    </location>
</feature>
<reference evidence="3 4" key="1">
    <citation type="journal article" date="2018" name="PLoS Pathog.">
        <title>Evolution of structural diversity of trichothecenes, a family of toxins produced by plant pathogenic and entomopathogenic fungi.</title>
        <authorList>
            <person name="Proctor R.H."/>
            <person name="McCormick S.P."/>
            <person name="Kim H.S."/>
            <person name="Cardoza R.E."/>
            <person name="Stanley A.M."/>
            <person name="Lindo L."/>
            <person name="Kelly A."/>
            <person name="Brown D.W."/>
            <person name="Lee T."/>
            <person name="Vaughan M.M."/>
            <person name="Alexander N.J."/>
            <person name="Busman M."/>
            <person name="Gutierrez S."/>
        </authorList>
    </citation>
    <scope>NUCLEOTIDE SEQUENCE [LARGE SCALE GENOMIC DNA]</scope>
    <source>
        <strain evidence="3 4">NRRL 20695</strain>
    </source>
</reference>
<evidence type="ECO:0000313" key="4">
    <source>
        <dbReference type="Proteomes" id="UP000266234"/>
    </source>
</evidence>
<evidence type="ECO:0000259" key="2">
    <source>
        <dbReference type="Pfam" id="PF14040"/>
    </source>
</evidence>
<accession>A0A395T927</accession>
<gene>
    <name evidence="3" type="ORF">FLONG3_612</name>
</gene>
<dbReference type="Proteomes" id="UP000266234">
    <property type="component" value="Unassembled WGS sequence"/>
</dbReference>
<name>A0A395T927_9HYPO</name>
<comment type="caution">
    <text evidence="3">The sequence shown here is derived from an EMBL/GenBank/DDBJ whole genome shotgun (WGS) entry which is preliminary data.</text>
</comment>
<evidence type="ECO:0000313" key="3">
    <source>
        <dbReference type="EMBL" id="RGP81230.1"/>
    </source>
</evidence>
<dbReference type="AlphaFoldDB" id="A0A395T927"/>
<dbReference type="OrthoDB" id="2748312at2759"/>